<keyword evidence="2" id="KW-0143">Chaperone</keyword>
<name>A0ABT1H0Z8_9NOCA</name>
<comment type="similarity">
    <text evidence="1">Belongs to the UreD family.</text>
</comment>
<dbReference type="InterPro" id="IPR002669">
    <property type="entry name" value="UreD"/>
</dbReference>
<dbReference type="RefSeq" id="WP_253653040.1">
    <property type="nucleotide sequence ID" value="NZ_BAAAOE010000004.1"/>
</dbReference>
<dbReference type="Pfam" id="PF01774">
    <property type="entry name" value="UreD"/>
    <property type="match status" value="1"/>
</dbReference>
<keyword evidence="4" id="KW-1185">Reference proteome</keyword>
<organism evidence="3 4">
    <name type="scientific">Williamsia serinedens</name>
    <dbReference type="NCBI Taxonomy" id="391736"/>
    <lineage>
        <taxon>Bacteria</taxon>
        <taxon>Bacillati</taxon>
        <taxon>Actinomycetota</taxon>
        <taxon>Actinomycetes</taxon>
        <taxon>Mycobacteriales</taxon>
        <taxon>Nocardiaceae</taxon>
        <taxon>Williamsia</taxon>
    </lineage>
</organism>
<protein>
    <submittedName>
        <fullName evidence="3">Urease accessory protein</fullName>
    </submittedName>
</protein>
<gene>
    <name evidence="3" type="ORF">LX12_000636</name>
</gene>
<evidence type="ECO:0000256" key="2">
    <source>
        <dbReference type="ARBA" id="ARBA00023186"/>
    </source>
</evidence>
<dbReference type="EMBL" id="JAMTCG010000001">
    <property type="protein sequence ID" value="MCP2159472.1"/>
    <property type="molecule type" value="Genomic_DNA"/>
</dbReference>
<accession>A0ABT1H0Z8</accession>
<sequence length="224" mass="23402">MHTVVHVVARAGRAPWSCAVGGLAVRRTGVDALHLISTAATPLGGDRIDIRIEVEAGARLWLGTVAATIALPSRTDPYSSAEWSVDVADDAALCLAPQATVVAATARHDTTTRVRVARSATVTVEESAQIGRHGETGGAWSGRLWVDVDDTPLLRHRLELGAGSVLDDDHRAVVSRFVYPDVRGGDVSSSRTATRMALAGGAALTTALGRTVAQARAAEDTIGR</sequence>
<dbReference type="PANTHER" id="PTHR33643">
    <property type="entry name" value="UREASE ACCESSORY PROTEIN D"/>
    <property type="match status" value="1"/>
</dbReference>
<evidence type="ECO:0000256" key="1">
    <source>
        <dbReference type="ARBA" id="ARBA00007177"/>
    </source>
</evidence>
<proteinExistence type="inferred from homology"/>
<comment type="caution">
    <text evidence="3">The sequence shown here is derived from an EMBL/GenBank/DDBJ whole genome shotgun (WGS) entry which is preliminary data.</text>
</comment>
<reference evidence="3 4" key="1">
    <citation type="submission" date="2022-06" db="EMBL/GenBank/DDBJ databases">
        <title>Genomic Encyclopedia of Archaeal and Bacterial Type Strains, Phase II (KMG-II): from individual species to whole genera.</title>
        <authorList>
            <person name="Goeker M."/>
        </authorList>
    </citation>
    <scope>NUCLEOTIDE SEQUENCE [LARGE SCALE GENOMIC DNA]</scope>
    <source>
        <strain evidence="3 4">DSM 45037</strain>
    </source>
</reference>
<evidence type="ECO:0000313" key="4">
    <source>
        <dbReference type="Proteomes" id="UP001205740"/>
    </source>
</evidence>
<dbReference type="Proteomes" id="UP001205740">
    <property type="component" value="Unassembled WGS sequence"/>
</dbReference>
<evidence type="ECO:0000313" key="3">
    <source>
        <dbReference type="EMBL" id="MCP2159472.1"/>
    </source>
</evidence>
<dbReference type="PANTHER" id="PTHR33643:SF1">
    <property type="entry name" value="UREASE ACCESSORY PROTEIN D"/>
    <property type="match status" value="1"/>
</dbReference>